<evidence type="ECO:0000313" key="1">
    <source>
        <dbReference type="EMBL" id="AUX45969.1"/>
    </source>
</evidence>
<accession>A0A2L0F3D9</accession>
<reference evidence="1 2" key="1">
    <citation type="submission" date="2015-09" db="EMBL/GenBank/DDBJ databases">
        <title>Sorangium comparison.</title>
        <authorList>
            <person name="Zaburannyi N."/>
            <person name="Bunk B."/>
            <person name="Overmann J."/>
            <person name="Mueller R."/>
        </authorList>
    </citation>
    <scope>NUCLEOTIDE SEQUENCE [LARGE SCALE GENOMIC DNA]</scope>
    <source>
        <strain evidence="1 2">So ce26</strain>
    </source>
</reference>
<dbReference type="Pfam" id="PF05988">
    <property type="entry name" value="DUF899"/>
    <property type="match status" value="1"/>
</dbReference>
<name>A0A2L0F3D9_SORCE</name>
<dbReference type="EMBL" id="CP012673">
    <property type="protein sequence ID" value="AUX45969.1"/>
    <property type="molecule type" value="Genomic_DNA"/>
</dbReference>
<organism evidence="1 2">
    <name type="scientific">Sorangium cellulosum</name>
    <name type="common">Polyangium cellulosum</name>
    <dbReference type="NCBI Taxonomy" id="56"/>
    <lineage>
        <taxon>Bacteria</taxon>
        <taxon>Pseudomonadati</taxon>
        <taxon>Myxococcota</taxon>
        <taxon>Polyangia</taxon>
        <taxon>Polyangiales</taxon>
        <taxon>Polyangiaceae</taxon>
        <taxon>Sorangium</taxon>
    </lineage>
</organism>
<dbReference type="InterPro" id="IPR010296">
    <property type="entry name" value="DUF899_thioredox"/>
</dbReference>
<evidence type="ECO:0000313" key="2">
    <source>
        <dbReference type="Proteomes" id="UP000238348"/>
    </source>
</evidence>
<proteinExistence type="predicted"/>
<protein>
    <submittedName>
        <fullName evidence="1">Uncharacterized protein</fullName>
    </submittedName>
</protein>
<dbReference type="Proteomes" id="UP000238348">
    <property type="component" value="Chromosome"/>
</dbReference>
<gene>
    <name evidence="1" type="ORF">SOCE26_074710</name>
</gene>
<dbReference type="AlphaFoldDB" id="A0A2L0F3D9"/>
<sequence length="76" mass="8352">MTAHRTGAREDWLAARLELLEAEKELTRRSDALASTRSKPAPRSSAFFAMTSRFLTAAEHALNGHQSTCSAEHEPA</sequence>